<sequence length="213" mass="22701">MKTEDLITMLATGAGAIETPAAAQRYAMAIGWGAAGAAVLMFALLQVRHDLGQAVLLPMFWAKIGFVAWLAAGSLFAALRLSRPGAEIRWIPVVLGLPVLAIWAIAAYALIEVEPTERAKLFYGDTWKSCPLLIAVLSVPVFATVLHIMKDLAPTRPRLAGFAAGLLSGSVAAVVYCLHCPEMGAPFIGFWYLLGMLIPAGAGVWVGNSLLRW</sequence>
<dbReference type="HOGENOM" id="CLU_097826_1_0_4"/>
<dbReference type="InterPro" id="IPR009495">
    <property type="entry name" value="NrsF"/>
</dbReference>
<name>Q47CW1_DECAR</name>
<gene>
    <name evidence="2" type="ordered locus">Daro_2589</name>
</gene>
<dbReference type="STRING" id="159087.Daro_2589"/>
<keyword evidence="1" id="KW-0812">Transmembrane</keyword>
<keyword evidence="1" id="KW-0472">Membrane</keyword>
<organism evidence="2">
    <name type="scientific">Dechloromonas aromatica (strain RCB)</name>
    <dbReference type="NCBI Taxonomy" id="159087"/>
    <lineage>
        <taxon>Bacteria</taxon>
        <taxon>Pseudomonadati</taxon>
        <taxon>Pseudomonadota</taxon>
        <taxon>Betaproteobacteria</taxon>
        <taxon>Rhodocyclales</taxon>
        <taxon>Azonexaceae</taxon>
        <taxon>Dechloromonas</taxon>
    </lineage>
</organism>
<feature type="transmembrane region" description="Helical" evidence="1">
    <location>
        <begin position="190"/>
        <end position="211"/>
    </location>
</feature>
<dbReference type="EMBL" id="CP000089">
    <property type="protein sequence ID" value="AAZ47320.1"/>
    <property type="molecule type" value="Genomic_DNA"/>
</dbReference>
<dbReference type="eggNOG" id="COG4944">
    <property type="taxonomic scope" value="Bacteria"/>
</dbReference>
<dbReference type="OrthoDB" id="6059252at2"/>
<dbReference type="AlphaFoldDB" id="Q47CW1"/>
<feature type="transmembrane region" description="Helical" evidence="1">
    <location>
        <begin position="26"/>
        <end position="47"/>
    </location>
</feature>
<accession>Q47CW1</accession>
<dbReference type="KEGG" id="dar:Daro_2589"/>
<feature type="transmembrane region" description="Helical" evidence="1">
    <location>
        <begin position="90"/>
        <end position="111"/>
    </location>
</feature>
<feature type="transmembrane region" description="Helical" evidence="1">
    <location>
        <begin position="160"/>
        <end position="178"/>
    </location>
</feature>
<dbReference type="Pfam" id="PF06532">
    <property type="entry name" value="NrsF"/>
    <property type="match status" value="1"/>
</dbReference>
<keyword evidence="1" id="KW-1133">Transmembrane helix</keyword>
<reference evidence="2" key="1">
    <citation type="submission" date="2005-08" db="EMBL/GenBank/DDBJ databases">
        <title>Complete sequence of Dechloromonas aromatica RCB.</title>
        <authorList>
            <person name="Salinero K.K."/>
            <person name="Copeland A."/>
            <person name="Lucas S."/>
            <person name="Lapidus A."/>
            <person name="Barry K."/>
            <person name="Detter J.C."/>
            <person name="Glavina T."/>
            <person name="Hammon N."/>
            <person name="Israni S."/>
            <person name="Pitluck S."/>
            <person name="Di Bartolo G."/>
            <person name="Trong S."/>
            <person name="Schmutz J."/>
            <person name="Larimer F."/>
            <person name="Land M."/>
            <person name="Ivanova N."/>
            <person name="Richardson P."/>
        </authorList>
    </citation>
    <scope>NUCLEOTIDE SEQUENCE</scope>
    <source>
        <strain evidence="2">RCB</strain>
    </source>
</reference>
<feature type="transmembrane region" description="Helical" evidence="1">
    <location>
        <begin position="131"/>
        <end position="148"/>
    </location>
</feature>
<proteinExistence type="predicted"/>
<evidence type="ECO:0000256" key="1">
    <source>
        <dbReference type="SAM" id="Phobius"/>
    </source>
</evidence>
<protein>
    <submittedName>
        <fullName evidence="2">Uncharacterized protein</fullName>
    </submittedName>
</protein>
<evidence type="ECO:0000313" key="2">
    <source>
        <dbReference type="EMBL" id="AAZ47320.1"/>
    </source>
</evidence>
<feature type="transmembrane region" description="Helical" evidence="1">
    <location>
        <begin position="59"/>
        <end position="78"/>
    </location>
</feature>